<dbReference type="PANTHER" id="PTHR13563:SF5">
    <property type="entry name" value="TRNA METHYLTRANSFERASE 10 HOMOLOG C"/>
    <property type="match status" value="1"/>
</dbReference>
<dbReference type="GO" id="GO:0070131">
    <property type="term" value="P:positive regulation of mitochondrial translation"/>
    <property type="evidence" value="ECO:0007669"/>
    <property type="project" value="TreeGrafter"/>
</dbReference>
<reference evidence="5 6" key="1">
    <citation type="journal article" date="2017" name="Curr. Biol.">
        <title>Genome architecture and evolution of a unichromosomal asexual nematode.</title>
        <authorList>
            <person name="Fradin H."/>
            <person name="Zegar C."/>
            <person name="Gutwein M."/>
            <person name="Lucas J."/>
            <person name="Kovtun M."/>
            <person name="Corcoran D."/>
            <person name="Baugh L.R."/>
            <person name="Kiontke K."/>
            <person name="Gunsalus K."/>
            <person name="Fitch D.H."/>
            <person name="Piano F."/>
        </authorList>
    </citation>
    <scope>NUCLEOTIDE SEQUENCE [LARGE SCALE GENOMIC DNA]</scope>
    <source>
        <strain evidence="5">PF1309</strain>
    </source>
</reference>
<evidence type="ECO:0000256" key="1">
    <source>
        <dbReference type="ARBA" id="ARBA00022603"/>
    </source>
</evidence>
<accession>A0A2A2J5R8</accession>
<evidence type="ECO:0000256" key="2">
    <source>
        <dbReference type="ARBA" id="ARBA00022679"/>
    </source>
</evidence>
<dbReference type="PANTHER" id="PTHR13563">
    <property type="entry name" value="TRNA (GUANINE-9-) METHYLTRANSFERASE"/>
    <property type="match status" value="1"/>
</dbReference>
<evidence type="ECO:0000313" key="5">
    <source>
        <dbReference type="EMBL" id="PAV56964.1"/>
    </source>
</evidence>
<dbReference type="GO" id="GO:0005739">
    <property type="term" value="C:mitochondrion"/>
    <property type="evidence" value="ECO:0007669"/>
    <property type="project" value="TreeGrafter"/>
</dbReference>
<dbReference type="InterPro" id="IPR038459">
    <property type="entry name" value="MT_TRM10-typ_sf"/>
</dbReference>
<keyword evidence="3" id="KW-0949">S-adenosyl-L-methionine</keyword>
<dbReference type="InterPro" id="IPR007356">
    <property type="entry name" value="tRNA_m1G_MeTrfase_euk"/>
</dbReference>
<dbReference type="PROSITE" id="PS51675">
    <property type="entry name" value="SAM_MT_TRM10"/>
    <property type="match status" value="1"/>
</dbReference>
<dbReference type="OrthoDB" id="278300at2759"/>
<keyword evidence="2" id="KW-0808">Transferase</keyword>
<dbReference type="Proteomes" id="UP000218231">
    <property type="component" value="Unassembled WGS sequence"/>
</dbReference>
<name>A0A2A2J5R8_9BILA</name>
<gene>
    <name evidence="5" type="ORF">WR25_04081</name>
</gene>
<dbReference type="Gene3D" id="3.40.1280.30">
    <property type="match status" value="1"/>
</dbReference>
<dbReference type="STRING" id="2018661.A0A2A2J5R8"/>
<evidence type="ECO:0000256" key="3">
    <source>
        <dbReference type="ARBA" id="ARBA00022691"/>
    </source>
</evidence>
<protein>
    <recommendedName>
        <fullName evidence="4">SAM-dependent MTase TRM10-type domain-containing protein</fullName>
    </recommendedName>
</protein>
<keyword evidence="1" id="KW-0489">Methyltransferase</keyword>
<dbReference type="GO" id="GO:0000049">
    <property type="term" value="F:tRNA binding"/>
    <property type="evidence" value="ECO:0007669"/>
    <property type="project" value="TreeGrafter"/>
</dbReference>
<evidence type="ECO:0000259" key="4">
    <source>
        <dbReference type="PROSITE" id="PS51675"/>
    </source>
</evidence>
<dbReference type="EMBL" id="LIAE01010665">
    <property type="protein sequence ID" value="PAV56964.1"/>
    <property type="molecule type" value="Genomic_DNA"/>
</dbReference>
<evidence type="ECO:0000313" key="6">
    <source>
        <dbReference type="Proteomes" id="UP000218231"/>
    </source>
</evidence>
<proteinExistence type="predicted"/>
<dbReference type="GO" id="GO:0008168">
    <property type="term" value="F:methyltransferase activity"/>
    <property type="evidence" value="ECO:0007669"/>
    <property type="project" value="UniProtKB-KW"/>
</dbReference>
<dbReference type="GO" id="GO:0032259">
    <property type="term" value="P:methylation"/>
    <property type="evidence" value="ECO:0007669"/>
    <property type="project" value="UniProtKB-KW"/>
</dbReference>
<dbReference type="GO" id="GO:0097745">
    <property type="term" value="P:mitochondrial tRNA 5'-end processing"/>
    <property type="evidence" value="ECO:0007669"/>
    <property type="project" value="TreeGrafter"/>
</dbReference>
<organism evidence="5 6">
    <name type="scientific">Diploscapter pachys</name>
    <dbReference type="NCBI Taxonomy" id="2018661"/>
    <lineage>
        <taxon>Eukaryota</taxon>
        <taxon>Metazoa</taxon>
        <taxon>Ecdysozoa</taxon>
        <taxon>Nematoda</taxon>
        <taxon>Chromadorea</taxon>
        <taxon>Rhabditida</taxon>
        <taxon>Rhabditina</taxon>
        <taxon>Rhabditomorpha</taxon>
        <taxon>Rhabditoidea</taxon>
        <taxon>Rhabditidae</taxon>
        <taxon>Diploscapter</taxon>
    </lineage>
</organism>
<keyword evidence="6" id="KW-1185">Reference proteome</keyword>
<dbReference type="InterPro" id="IPR028564">
    <property type="entry name" value="MT_TRM10-typ"/>
</dbReference>
<dbReference type="AlphaFoldDB" id="A0A2A2J5R8"/>
<comment type="caution">
    <text evidence="5">The sequence shown here is derived from an EMBL/GenBank/DDBJ whole genome shotgun (WGS) entry which is preliminary data.</text>
</comment>
<dbReference type="GO" id="GO:0005654">
    <property type="term" value="C:nucleoplasm"/>
    <property type="evidence" value="ECO:0007669"/>
    <property type="project" value="TreeGrafter"/>
</dbReference>
<sequence length="311" mass="36842">MEKLENVISYTRWYVRRLIRPKKTPIQPVVWRAARAVGLPSVKFVDNLDEGERQKLDRIRKEIEKAIFQLFSRLTEYFPENISDKDWKDLLECETTKQRLEQITFLRQREKRKQLDERKKEAKKLQKLERMGMKAAETSSNGQKEFIDLIFSTPGFLVRRQNEFESWRMISAYRLMNETPNIIVDCRFLPKLTNRALNLTASQMTFMHVENREKSQLLTVSSPSNLGPAILPDLHAYRQIYPQKKMIYLSPHVEAELENIEDDHTYIIGGIVDRVREPHIPPDASRVAAEQDWIECRKLPIDKYVQLVFFF</sequence>
<feature type="domain" description="SAM-dependent MTase TRM10-type" evidence="4">
    <location>
        <begin position="165"/>
        <end position="311"/>
    </location>
</feature>